<reference evidence="3" key="1">
    <citation type="submission" date="2023-06" db="EMBL/GenBank/DDBJ databases">
        <title>Genome-scale phylogeny and comparative genomics of the fungal order Sordariales.</title>
        <authorList>
            <consortium name="Lawrence Berkeley National Laboratory"/>
            <person name="Hensen N."/>
            <person name="Bonometti L."/>
            <person name="Westerberg I."/>
            <person name="Brannstrom I.O."/>
            <person name="Guillou S."/>
            <person name="Cros-Aarteil S."/>
            <person name="Calhoun S."/>
            <person name="Haridas S."/>
            <person name="Kuo A."/>
            <person name="Mondo S."/>
            <person name="Pangilinan J."/>
            <person name="Riley R."/>
            <person name="Labutti K."/>
            <person name="Andreopoulos B."/>
            <person name="Lipzen A."/>
            <person name="Chen C."/>
            <person name="Yanf M."/>
            <person name="Daum C."/>
            <person name="Ng V."/>
            <person name="Clum A."/>
            <person name="Steindorff A."/>
            <person name="Ohm R."/>
            <person name="Martin F."/>
            <person name="Silar P."/>
            <person name="Natvig D."/>
            <person name="Lalanne C."/>
            <person name="Gautier V."/>
            <person name="Ament-Velasquez S.L."/>
            <person name="Kruys A."/>
            <person name="Hutchinson M.I."/>
            <person name="Powell A.J."/>
            <person name="Barry K."/>
            <person name="Miller A.N."/>
            <person name="Grigoriev I.V."/>
            <person name="Debuchy R."/>
            <person name="Gladieux P."/>
            <person name="Thoren M.H."/>
            <person name="Johannesson H."/>
        </authorList>
    </citation>
    <scope>NUCLEOTIDE SEQUENCE</scope>
    <source>
        <strain evidence="3">CBS 307.81</strain>
    </source>
</reference>
<keyword evidence="4" id="KW-1185">Reference proteome</keyword>
<dbReference type="Pfam" id="PF06985">
    <property type="entry name" value="HET"/>
    <property type="match status" value="1"/>
</dbReference>
<feature type="region of interest" description="Disordered" evidence="1">
    <location>
        <begin position="723"/>
        <end position="745"/>
    </location>
</feature>
<proteinExistence type="predicted"/>
<dbReference type="InterPro" id="IPR010730">
    <property type="entry name" value="HET"/>
</dbReference>
<sequence length="838" mass="95510">MATSKHAEKWTDVYTYTTLSTPTCIRLLSIKPRTQTADMSQPMQLCMREVDLDDNPVYETLSYTWGEPLTVFSTLQAKLEALSSSTKELLPVLCEGKILHVTYNLYMYLLTWRRIQSLMADKEIMEKMGPGVANSSLKLPEEMWIDAVCINQADIDEKSAQVAMMGRIYSSCQKVTIWLGPQDEFSTTALTILKRLSRVSQEEARAFVKMDDEAVCQLLGFPDTTSSVWWSVFALLNRAWFRRVWVVQELALAPEAQVQCGMISTSWELISRSCIVLLESGLGATIDSLAWFEIEGPTIDEPLFDHNLNPIMRYRKRDDITRNLFTTLHSKDVQGCYWSAYLLHLARCGGAEDVDTEELMFAPGSKVKRKIEHIPLMHVLENFRSFNATDSRDKIYAFLDIATRTVHQPYGDGVRHMREIKPNYRLSCEEVYLNGAWAILLGGGGSLELLCRQHIWKPSADDDRNYLELPSWVPDWSRQVTMKGMVGMYSPRWKACRELKWSSPDEAERVYTKFLPVNGILIDTILEAVDVLPSDEQVTIWAKSGEVAARLPKEYPWLSAVGSERGEGGQTPGEVLWRTLVADTMEHQTPASGKRFHRFFWREWMGQLKEALRLHHTDFSDLEREKDWRRYFMNSDDLFPAYSKEEPLAWEVESEAEEDEDDMVSVIQEMDARQGLAPINPVDVKESVFDKLTRDLRNSLLDEDNDQSDGGARKEAIDPRALELASVPTPSDKKAPSSPVIAKKGRKTYQQHKLAMFREQHSRVNYGRAIFRTKMHYLGNGPAAAIQGDQVWVVAGAEAPLILRPDGDRFRIVGDAYVHGIMFGEGLEKGELKEIELV</sequence>
<feature type="domain" description="Heterokaryon incompatibility" evidence="2">
    <location>
        <begin position="58"/>
        <end position="249"/>
    </location>
</feature>
<dbReference type="InterPro" id="IPR052895">
    <property type="entry name" value="HetReg/Transcr_Mod"/>
</dbReference>
<evidence type="ECO:0000313" key="4">
    <source>
        <dbReference type="Proteomes" id="UP001174997"/>
    </source>
</evidence>
<protein>
    <submittedName>
        <fullName evidence="3">Heterokaryon incompatibility protein-domain-containing protein</fullName>
    </submittedName>
</protein>
<dbReference type="AlphaFoldDB" id="A0AA40D988"/>
<gene>
    <name evidence="3" type="ORF">QBC41DRAFT_328167</name>
</gene>
<evidence type="ECO:0000259" key="2">
    <source>
        <dbReference type="Pfam" id="PF06985"/>
    </source>
</evidence>
<dbReference type="EMBL" id="JAULSY010000114">
    <property type="protein sequence ID" value="KAK0665267.1"/>
    <property type="molecule type" value="Genomic_DNA"/>
</dbReference>
<evidence type="ECO:0000313" key="3">
    <source>
        <dbReference type="EMBL" id="KAK0665267.1"/>
    </source>
</evidence>
<comment type="caution">
    <text evidence="3">The sequence shown here is derived from an EMBL/GenBank/DDBJ whole genome shotgun (WGS) entry which is preliminary data.</text>
</comment>
<accession>A0AA40D988</accession>
<dbReference type="Proteomes" id="UP001174997">
    <property type="component" value="Unassembled WGS sequence"/>
</dbReference>
<name>A0AA40D988_9PEZI</name>
<dbReference type="Pfam" id="PF26639">
    <property type="entry name" value="Het-6_barrel"/>
    <property type="match status" value="1"/>
</dbReference>
<evidence type="ECO:0000256" key="1">
    <source>
        <dbReference type="SAM" id="MobiDB-lite"/>
    </source>
</evidence>
<dbReference type="PANTHER" id="PTHR24148">
    <property type="entry name" value="ANKYRIN REPEAT DOMAIN-CONTAINING PROTEIN 39 HOMOLOG-RELATED"/>
    <property type="match status" value="1"/>
</dbReference>
<organism evidence="3 4">
    <name type="scientific">Cercophora samala</name>
    <dbReference type="NCBI Taxonomy" id="330535"/>
    <lineage>
        <taxon>Eukaryota</taxon>
        <taxon>Fungi</taxon>
        <taxon>Dikarya</taxon>
        <taxon>Ascomycota</taxon>
        <taxon>Pezizomycotina</taxon>
        <taxon>Sordariomycetes</taxon>
        <taxon>Sordariomycetidae</taxon>
        <taxon>Sordariales</taxon>
        <taxon>Lasiosphaeriaceae</taxon>
        <taxon>Cercophora</taxon>
    </lineage>
</organism>
<dbReference type="PANTHER" id="PTHR24148:SF73">
    <property type="entry name" value="HET DOMAIN PROTEIN (AFU_ORTHOLOGUE AFUA_8G01020)"/>
    <property type="match status" value="1"/>
</dbReference>